<accession>A0A6M8NR25</accession>
<sequence length="68" mass="8289">MSNYLGTIFRIIGIFLTLIIFWFLVSLFFVFIISFIDISFFNLKNIIYMLGLIFLVRIFYPRYIFQNK</sequence>
<comment type="caution">
    <text evidence="1">The sequence shown here is derived from an EMBL/GenBank/DDBJ whole genome shotgun (WGS) entry which is preliminary data.</text>
</comment>
<dbReference type="Proteomes" id="UP000290378">
    <property type="component" value="Unassembled WGS sequence"/>
</dbReference>
<proteinExistence type="predicted"/>
<gene>
    <name evidence="1" type="ORF">CP963_08665</name>
</gene>
<reference evidence="1 2" key="1">
    <citation type="submission" date="2017-09" db="EMBL/GenBank/DDBJ databases">
        <title>Genomics of the genus Arcobacter.</title>
        <authorList>
            <person name="Perez-Cataluna A."/>
            <person name="Figueras M.J."/>
            <person name="Salas-Masso N."/>
        </authorList>
    </citation>
    <scope>NUCLEOTIDE SEQUENCE [LARGE SCALE GENOMIC DNA]</scope>
    <source>
        <strain evidence="1 2">CECT 7834</strain>
    </source>
</reference>
<dbReference type="EMBL" id="NXII01000010">
    <property type="protein sequence ID" value="RXI40452.1"/>
    <property type="molecule type" value="Genomic_DNA"/>
</dbReference>
<dbReference type="AlphaFoldDB" id="A0A6M8NR25"/>
<evidence type="ECO:0000313" key="2">
    <source>
        <dbReference type="Proteomes" id="UP000290378"/>
    </source>
</evidence>
<protein>
    <submittedName>
        <fullName evidence="1">Uncharacterized protein</fullName>
    </submittedName>
</protein>
<evidence type="ECO:0000313" key="1">
    <source>
        <dbReference type="EMBL" id="RXI40452.1"/>
    </source>
</evidence>
<keyword evidence="2" id="KW-1185">Reference proteome</keyword>
<name>A0A6M8NR25_9BACT</name>
<organism evidence="1 2">
    <name type="scientific">Arcobacter cloacae</name>
    <dbReference type="NCBI Taxonomy" id="1054034"/>
    <lineage>
        <taxon>Bacteria</taxon>
        <taxon>Pseudomonadati</taxon>
        <taxon>Campylobacterota</taxon>
        <taxon>Epsilonproteobacteria</taxon>
        <taxon>Campylobacterales</taxon>
        <taxon>Arcobacteraceae</taxon>
        <taxon>Arcobacter</taxon>
    </lineage>
</organism>